<protein>
    <submittedName>
        <fullName evidence="3">Spore coat assembly protein SafA</fullName>
    </submittedName>
</protein>
<gene>
    <name evidence="3" type="ORF">DFR57_109143</name>
</gene>
<comment type="caution">
    <text evidence="3">The sequence shown here is derived from an EMBL/GenBank/DDBJ whole genome shotgun (WGS) entry which is preliminary data.</text>
</comment>
<dbReference type="Gene3D" id="3.10.350.10">
    <property type="entry name" value="LysM domain"/>
    <property type="match status" value="1"/>
</dbReference>
<feature type="compositionally biased region" description="Basic and acidic residues" evidence="1">
    <location>
        <begin position="70"/>
        <end position="81"/>
    </location>
</feature>
<dbReference type="RefSeq" id="WP_114353414.1">
    <property type="nucleotide sequence ID" value="NZ_QPJJ01000009.1"/>
</dbReference>
<organism evidence="3 4">
    <name type="scientific">Saliterribacillus persicus</name>
    <dbReference type="NCBI Taxonomy" id="930114"/>
    <lineage>
        <taxon>Bacteria</taxon>
        <taxon>Bacillati</taxon>
        <taxon>Bacillota</taxon>
        <taxon>Bacilli</taxon>
        <taxon>Bacillales</taxon>
        <taxon>Bacillaceae</taxon>
        <taxon>Saliterribacillus</taxon>
    </lineage>
</organism>
<keyword evidence="4" id="KW-1185">Reference proteome</keyword>
<dbReference type="PROSITE" id="PS51782">
    <property type="entry name" value="LYSM"/>
    <property type="match status" value="1"/>
</dbReference>
<dbReference type="SMART" id="SM00257">
    <property type="entry name" value="LysM"/>
    <property type="match status" value="1"/>
</dbReference>
<evidence type="ECO:0000256" key="1">
    <source>
        <dbReference type="SAM" id="MobiDB-lite"/>
    </source>
</evidence>
<dbReference type="InterPro" id="IPR036779">
    <property type="entry name" value="LysM_dom_sf"/>
</dbReference>
<dbReference type="Proteomes" id="UP000252585">
    <property type="component" value="Unassembled WGS sequence"/>
</dbReference>
<dbReference type="AlphaFoldDB" id="A0A368XEP2"/>
<dbReference type="CDD" id="cd00118">
    <property type="entry name" value="LysM"/>
    <property type="match status" value="1"/>
</dbReference>
<dbReference type="EMBL" id="QPJJ01000009">
    <property type="protein sequence ID" value="RCW66420.1"/>
    <property type="molecule type" value="Genomic_DNA"/>
</dbReference>
<dbReference type="Pfam" id="PF01476">
    <property type="entry name" value="LysM"/>
    <property type="match status" value="1"/>
</dbReference>
<evidence type="ECO:0000313" key="3">
    <source>
        <dbReference type="EMBL" id="RCW66420.1"/>
    </source>
</evidence>
<evidence type="ECO:0000313" key="4">
    <source>
        <dbReference type="Proteomes" id="UP000252585"/>
    </source>
</evidence>
<feature type="domain" description="LysM" evidence="2">
    <location>
        <begin position="2"/>
        <end position="47"/>
    </location>
</feature>
<proteinExistence type="predicted"/>
<sequence>MSMHVVQKGETLWQISKNYDVDFEQLKNLNNHLSHPEMLLPGMKIKVPEKVTLTKAKQKEKPTPYPIVPKLHEDDEKKEPQYMEPIPHSPKPTPNSSPLKNDKLPPMQPEYPMIPPGLTKEQMTQHSIHVPKLLASPIIPHHGGHPYPYQKGCYPYNQMPQAPMPYPNPIYCQPKVNNMHSHPMHNYKPMPLFPHPIHPMKQWGAVGPKNPPASGGCGCNR</sequence>
<name>A0A368XEP2_9BACI</name>
<evidence type="ECO:0000259" key="2">
    <source>
        <dbReference type="PROSITE" id="PS51782"/>
    </source>
</evidence>
<reference evidence="3 4" key="1">
    <citation type="submission" date="2018-07" db="EMBL/GenBank/DDBJ databases">
        <title>Genomic Encyclopedia of Type Strains, Phase IV (KMG-IV): sequencing the most valuable type-strain genomes for metagenomic binning, comparative biology and taxonomic classification.</title>
        <authorList>
            <person name="Goeker M."/>
        </authorList>
    </citation>
    <scope>NUCLEOTIDE SEQUENCE [LARGE SCALE GENOMIC DNA]</scope>
    <source>
        <strain evidence="3 4">DSM 27696</strain>
    </source>
</reference>
<dbReference type="InterPro" id="IPR018392">
    <property type="entry name" value="LysM"/>
</dbReference>
<dbReference type="SUPFAM" id="SSF54106">
    <property type="entry name" value="LysM domain"/>
    <property type="match status" value="1"/>
</dbReference>
<feature type="region of interest" description="Disordered" evidence="1">
    <location>
        <begin position="53"/>
        <end position="107"/>
    </location>
</feature>
<accession>A0A368XEP2</accession>
<dbReference type="OrthoDB" id="2033517at2"/>